<gene>
    <name evidence="2" type="ORF">B9479_006248</name>
</gene>
<evidence type="ECO:0000313" key="3">
    <source>
        <dbReference type="Proteomes" id="UP000322245"/>
    </source>
</evidence>
<dbReference type="AlphaFoldDB" id="A0A5D3ATP3"/>
<organism evidence="2 3">
    <name type="scientific">Cryptococcus floricola</name>
    <dbReference type="NCBI Taxonomy" id="2591691"/>
    <lineage>
        <taxon>Eukaryota</taxon>
        <taxon>Fungi</taxon>
        <taxon>Dikarya</taxon>
        <taxon>Basidiomycota</taxon>
        <taxon>Agaricomycotina</taxon>
        <taxon>Tremellomycetes</taxon>
        <taxon>Tremellales</taxon>
        <taxon>Cryptococcaceae</taxon>
        <taxon>Cryptococcus</taxon>
    </lineage>
</organism>
<feature type="region of interest" description="Disordered" evidence="1">
    <location>
        <begin position="1"/>
        <end position="20"/>
    </location>
</feature>
<comment type="caution">
    <text evidence="2">The sequence shown here is derived from an EMBL/GenBank/DDBJ whole genome shotgun (WGS) entry which is preliminary data.</text>
</comment>
<evidence type="ECO:0000256" key="1">
    <source>
        <dbReference type="SAM" id="MobiDB-lite"/>
    </source>
</evidence>
<evidence type="ECO:0000313" key="2">
    <source>
        <dbReference type="EMBL" id="TYJ53126.1"/>
    </source>
</evidence>
<accession>A0A5D3ATP3</accession>
<feature type="region of interest" description="Disordered" evidence="1">
    <location>
        <begin position="25"/>
        <end position="90"/>
    </location>
</feature>
<feature type="compositionally biased region" description="Polar residues" evidence="1">
    <location>
        <begin position="25"/>
        <end position="45"/>
    </location>
</feature>
<feature type="compositionally biased region" description="Polar residues" evidence="1">
    <location>
        <begin position="78"/>
        <end position="89"/>
    </location>
</feature>
<keyword evidence="3" id="KW-1185">Reference proteome</keyword>
<name>A0A5D3ATP3_9TREE</name>
<dbReference type="Proteomes" id="UP000322245">
    <property type="component" value="Unassembled WGS sequence"/>
</dbReference>
<protein>
    <submittedName>
        <fullName evidence="2">Uncharacterized protein</fullName>
    </submittedName>
</protein>
<feature type="compositionally biased region" description="Basic and acidic residues" evidence="1">
    <location>
        <begin position="51"/>
        <end position="62"/>
    </location>
</feature>
<proteinExistence type="predicted"/>
<reference evidence="2 3" key="1">
    <citation type="submission" date="2017-05" db="EMBL/GenBank/DDBJ databases">
        <title>The Genome Sequence of Tsuchiyaea wingfieldii DSM 27421.</title>
        <authorList>
            <person name="Cuomo C."/>
            <person name="Passer A."/>
            <person name="Billmyre B."/>
            <person name="Heitman J."/>
        </authorList>
    </citation>
    <scope>NUCLEOTIDE SEQUENCE [LARGE SCALE GENOMIC DNA]</scope>
    <source>
        <strain evidence="2 3">DSM 27421</strain>
    </source>
</reference>
<dbReference type="EMBL" id="NIDF01000101">
    <property type="protein sequence ID" value="TYJ53126.1"/>
    <property type="molecule type" value="Genomic_DNA"/>
</dbReference>
<sequence length="304" mass="33405">MADINTNANEGAITIPPGTTYSTIANNQPLGDQTTLNDSMTQNTAEDYDPAEWRNDGRDVSVEPRWGTRSPERDTGTDFVSQDPLNTNRDLAPTRSIHEHISRGGSRHDDAVSHLREQEIYVANDLYGGFMEDANEKMSDALTSALAHVVDETDGGPVYTKRDAQEVAARLTRAHVNSVLEAQVALEEKIELITAEDLGCDPYESPDVKKDFKAWYATGVIKSSREVMDESLRSGSSTLVWDSKGARLTLLTGQLSGIVRTRESGLFDDMRRSWISVNGERTGVMEDTNGNQTSFTVVAEGDSE</sequence>